<keyword evidence="11" id="KW-0131">Cell cycle</keyword>
<protein>
    <recommendedName>
        <fullName evidence="13">THAP-type domain-containing protein</fullName>
    </recommendedName>
</protein>
<evidence type="ECO:0000256" key="7">
    <source>
        <dbReference type="ARBA" id="ARBA00023054"/>
    </source>
</evidence>
<evidence type="ECO:0000256" key="5">
    <source>
        <dbReference type="ARBA" id="ARBA00022833"/>
    </source>
</evidence>
<dbReference type="InterPro" id="IPR006612">
    <property type="entry name" value="THAP_Znf"/>
</dbReference>
<evidence type="ECO:0000256" key="11">
    <source>
        <dbReference type="ARBA" id="ARBA00023306"/>
    </source>
</evidence>
<dbReference type="Proteomes" id="UP000827092">
    <property type="component" value="Unassembled WGS sequence"/>
</dbReference>
<dbReference type="InterPro" id="IPR026516">
    <property type="entry name" value="THAP1/10"/>
</dbReference>
<keyword evidence="7" id="KW-0175">Coiled coil</keyword>
<dbReference type="EMBL" id="JAFNEN010000074">
    <property type="protein sequence ID" value="KAG8196067.1"/>
    <property type="molecule type" value="Genomic_DNA"/>
</dbReference>
<reference evidence="14 15" key="1">
    <citation type="journal article" date="2022" name="Nat. Ecol. Evol.">
        <title>A masculinizing supergene underlies an exaggerated male reproductive morph in a spider.</title>
        <authorList>
            <person name="Hendrickx F."/>
            <person name="De Corte Z."/>
            <person name="Sonet G."/>
            <person name="Van Belleghem S.M."/>
            <person name="Kostlbacher S."/>
            <person name="Vangestel C."/>
        </authorList>
    </citation>
    <scope>NUCLEOTIDE SEQUENCE [LARGE SCALE GENOMIC DNA]</scope>
    <source>
        <strain evidence="14">W744_W776</strain>
    </source>
</reference>
<comment type="similarity">
    <text evidence="2">Belongs to the THAP1 family.</text>
</comment>
<dbReference type="SUPFAM" id="SSF57716">
    <property type="entry name" value="Glucocorticoid receptor-like (DNA-binding domain)"/>
    <property type="match status" value="1"/>
</dbReference>
<name>A0AAV6VJH8_9ARAC</name>
<dbReference type="GO" id="GO:0043565">
    <property type="term" value="F:sequence-specific DNA binding"/>
    <property type="evidence" value="ECO:0007669"/>
    <property type="project" value="InterPro"/>
</dbReference>
<evidence type="ECO:0000256" key="12">
    <source>
        <dbReference type="PROSITE-ProRule" id="PRU00309"/>
    </source>
</evidence>
<sequence>MVNKCSVPNCRGNYKNGPKVTVFRFPKGELLRKWLVAIRRNDFKPTSNSRVCELHFTKDDLEYVTEAYDERRGCLISVQLPAPRLRKTAVPSQLDGCPSYLSTTVTYREDPNSRKERLDNEQVAAAIAESLKTCTDYEKKHSFSSFNELLNVLKTADISDFWKMVTENQGNLLKVVLNVRGLIGGRIKIKVEENIGLAF</sequence>
<evidence type="ECO:0000313" key="14">
    <source>
        <dbReference type="EMBL" id="KAG8196067.1"/>
    </source>
</evidence>
<accession>A0AAV6VJH8</accession>
<dbReference type="AlphaFoldDB" id="A0AAV6VJH8"/>
<keyword evidence="5" id="KW-0862">Zinc</keyword>
<keyword evidence="15" id="KW-1185">Reference proteome</keyword>
<evidence type="ECO:0000256" key="9">
    <source>
        <dbReference type="ARBA" id="ARBA00023163"/>
    </source>
</evidence>
<dbReference type="PROSITE" id="PS50950">
    <property type="entry name" value="ZF_THAP"/>
    <property type="match status" value="1"/>
</dbReference>
<evidence type="ECO:0000259" key="13">
    <source>
        <dbReference type="PROSITE" id="PS50950"/>
    </source>
</evidence>
<evidence type="ECO:0000256" key="4">
    <source>
        <dbReference type="ARBA" id="ARBA00022771"/>
    </source>
</evidence>
<dbReference type="SMART" id="SM00980">
    <property type="entry name" value="THAP"/>
    <property type="match status" value="1"/>
</dbReference>
<dbReference type="PANTHER" id="PTHR46600">
    <property type="entry name" value="THAP DOMAIN-CONTAINING"/>
    <property type="match status" value="1"/>
</dbReference>
<dbReference type="Gene3D" id="6.20.210.20">
    <property type="entry name" value="THAP domain"/>
    <property type="match status" value="1"/>
</dbReference>
<evidence type="ECO:0000256" key="10">
    <source>
        <dbReference type="ARBA" id="ARBA00023242"/>
    </source>
</evidence>
<gene>
    <name evidence="14" type="ORF">JTE90_007807</name>
</gene>
<dbReference type="InterPro" id="IPR038441">
    <property type="entry name" value="THAP_Znf_sf"/>
</dbReference>
<evidence type="ECO:0000313" key="15">
    <source>
        <dbReference type="Proteomes" id="UP000827092"/>
    </source>
</evidence>
<keyword evidence="4 12" id="KW-0863">Zinc-finger</keyword>
<dbReference type="PANTHER" id="PTHR46600:SF1">
    <property type="entry name" value="THAP DOMAIN-CONTAINING PROTEIN 1"/>
    <property type="match status" value="1"/>
</dbReference>
<organism evidence="14 15">
    <name type="scientific">Oedothorax gibbosus</name>
    <dbReference type="NCBI Taxonomy" id="931172"/>
    <lineage>
        <taxon>Eukaryota</taxon>
        <taxon>Metazoa</taxon>
        <taxon>Ecdysozoa</taxon>
        <taxon>Arthropoda</taxon>
        <taxon>Chelicerata</taxon>
        <taxon>Arachnida</taxon>
        <taxon>Araneae</taxon>
        <taxon>Araneomorphae</taxon>
        <taxon>Entelegynae</taxon>
        <taxon>Araneoidea</taxon>
        <taxon>Linyphiidae</taxon>
        <taxon>Erigoninae</taxon>
        <taxon>Oedothorax</taxon>
    </lineage>
</organism>
<keyword evidence="8 12" id="KW-0238">DNA-binding</keyword>
<comment type="subcellular location">
    <subcellularLocation>
        <location evidence="1">Nucleus</location>
        <location evidence="1">Nucleoplasm</location>
    </subcellularLocation>
</comment>
<evidence type="ECO:0000256" key="1">
    <source>
        <dbReference type="ARBA" id="ARBA00004642"/>
    </source>
</evidence>
<evidence type="ECO:0000256" key="3">
    <source>
        <dbReference type="ARBA" id="ARBA00022723"/>
    </source>
</evidence>
<dbReference type="Pfam" id="PF05485">
    <property type="entry name" value="THAP"/>
    <property type="match status" value="1"/>
</dbReference>
<dbReference type="GO" id="GO:0005654">
    <property type="term" value="C:nucleoplasm"/>
    <property type="evidence" value="ECO:0007669"/>
    <property type="project" value="UniProtKB-SubCell"/>
</dbReference>
<proteinExistence type="inferred from homology"/>
<evidence type="ECO:0000256" key="6">
    <source>
        <dbReference type="ARBA" id="ARBA00023015"/>
    </source>
</evidence>
<feature type="domain" description="THAP-type" evidence="13">
    <location>
        <begin position="1"/>
        <end position="94"/>
    </location>
</feature>
<evidence type="ECO:0000256" key="8">
    <source>
        <dbReference type="ARBA" id="ARBA00023125"/>
    </source>
</evidence>
<keyword evidence="3" id="KW-0479">Metal-binding</keyword>
<keyword evidence="6" id="KW-0805">Transcription regulation</keyword>
<evidence type="ECO:0000256" key="2">
    <source>
        <dbReference type="ARBA" id="ARBA00006177"/>
    </source>
</evidence>
<keyword evidence="10" id="KW-0539">Nucleus</keyword>
<dbReference type="SMART" id="SM00692">
    <property type="entry name" value="DM3"/>
    <property type="match status" value="1"/>
</dbReference>
<keyword evidence="9" id="KW-0804">Transcription</keyword>
<comment type="caution">
    <text evidence="14">The sequence shown here is derived from an EMBL/GenBank/DDBJ whole genome shotgun (WGS) entry which is preliminary data.</text>
</comment>
<dbReference type="GO" id="GO:0008270">
    <property type="term" value="F:zinc ion binding"/>
    <property type="evidence" value="ECO:0007669"/>
    <property type="project" value="UniProtKB-KW"/>
</dbReference>